<evidence type="ECO:0000313" key="8">
    <source>
        <dbReference type="Ensembl" id="ENSSFOP00015064247.1"/>
    </source>
</evidence>
<dbReference type="CDD" id="cd06866">
    <property type="entry name" value="PX_SNX8_Mvp1p_like"/>
    <property type="match status" value="1"/>
</dbReference>
<dbReference type="PANTHER" id="PTHR46571:SF1">
    <property type="entry name" value="SORTING NEXIN-8"/>
    <property type="match status" value="1"/>
</dbReference>
<dbReference type="Proteomes" id="UP000694397">
    <property type="component" value="Chromosome 20"/>
</dbReference>
<dbReference type="PROSITE" id="PS50195">
    <property type="entry name" value="PX"/>
    <property type="match status" value="1"/>
</dbReference>
<protein>
    <submittedName>
        <fullName evidence="8">Sorting nexin 8</fullName>
    </submittedName>
</protein>
<comment type="subcellular location">
    <subcellularLocation>
        <location evidence="1">Membrane</location>
        <topology evidence="1">Peripheral membrane protein</topology>
        <orientation evidence="1">Cytoplasmic side</orientation>
    </subcellularLocation>
</comment>
<dbReference type="AlphaFoldDB" id="A0A8C9VSX5"/>
<evidence type="ECO:0000256" key="1">
    <source>
        <dbReference type="ARBA" id="ARBA00004287"/>
    </source>
</evidence>
<dbReference type="GO" id="GO:0031901">
    <property type="term" value="C:early endosome membrane"/>
    <property type="evidence" value="ECO:0007669"/>
    <property type="project" value="TreeGrafter"/>
</dbReference>
<dbReference type="PANTHER" id="PTHR46571">
    <property type="entry name" value="SORTING NEXIN-8"/>
    <property type="match status" value="1"/>
</dbReference>
<reference evidence="8 9" key="1">
    <citation type="submission" date="2019-04" db="EMBL/GenBank/DDBJ databases">
        <authorList>
            <consortium name="Wellcome Sanger Institute Data Sharing"/>
        </authorList>
    </citation>
    <scope>NUCLEOTIDE SEQUENCE [LARGE SCALE GENOMIC DNA]</scope>
</reference>
<accession>A0A8C9VSX5</accession>
<evidence type="ECO:0000313" key="9">
    <source>
        <dbReference type="Proteomes" id="UP000694397"/>
    </source>
</evidence>
<dbReference type="CDD" id="cd07597">
    <property type="entry name" value="BAR_SNX8"/>
    <property type="match status" value="1"/>
</dbReference>
<feature type="domain" description="PX" evidence="7">
    <location>
        <begin position="90"/>
        <end position="204"/>
    </location>
</feature>
<keyword evidence="5" id="KW-0472">Membrane</keyword>
<evidence type="ECO:0000256" key="3">
    <source>
        <dbReference type="ARBA" id="ARBA00022448"/>
    </source>
</evidence>
<dbReference type="GO" id="GO:0005829">
    <property type="term" value="C:cytosol"/>
    <property type="evidence" value="ECO:0007669"/>
    <property type="project" value="GOC"/>
</dbReference>
<dbReference type="InterPro" id="IPR045734">
    <property type="entry name" value="Snx8_BAR_dom"/>
</dbReference>
<dbReference type="OrthoDB" id="10064318at2759"/>
<name>A0A8C9VSX5_SCLFO</name>
<evidence type="ECO:0000256" key="4">
    <source>
        <dbReference type="ARBA" id="ARBA00022927"/>
    </source>
</evidence>
<feature type="region of interest" description="Disordered" evidence="6">
    <location>
        <begin position="463"/>
        <end position="485"/>
    </location>
</feature>
<reference evidence="8" key="3">
    <citation type="submission" date="2025-09" db="UniProtKB">
        <authorList>
            <consortium name="Ensembl"/>
        </authorList>
    </citation>
    <scope>IDENTIFICATION</scope>
</reference>
<dbReference type="Pfam" id="PF00787">
    <property type="entry name" value="PX"/>
    <property type="match status" value="1"/>
</dbReference>
<sequence length="485" mass="55140">MNKARFFTLSLTYVNAMSTHAHVGDRYTKGDHQRGFPLVLFSSSFILLGAGHEGCFRTRLGELNKHRAPRMQVSQKTLLGASQTLTELLNRDAVQVELIPEKKGLFLKHVEYQITSRRFRASVCRRYSDFDVFHELLLQRFPYRMVPALPPKQMLKGVLAAVSEREFIEGRRRALRRFINLVAQHPVLSEDELLKTFLTFGGSDVQHKLREAFRRSGDEFTTCKIAGQAKEYLPPDAQGQFASSRELIHNILNLFHGLRDRAERMAARSKGNATDLLMFGRELSTVGSDAWPVPPLALASSNWGTLRHSLKGLSVEFALLADRAAQQGRREEDDVVEKLDFFLDLLRSYKDLSERPWHQQILQKHTNARKQTVNNMIQPRDPVSVEQLKSRIAQQEDAILTAELRCHFSLLCLHQETQLVFKYLQMTAHILGALINSQIQGHREMSEVWNDLHPKLSCLFGSSNGTSSTRTPAGEHPTPVTLVPN</sequence>
<dbReference type="Pfam" id="PF19566">
    <property type="entry name" value="Snx8_BAR_dom"/>
    <property type="match status" value="1"/>
</dbReference>
<evidence type="ECO:0000256" key="6">
    <source>
        <dbReference type="SAM" id="MobiDB-lite"/>
    </source>
</evidence>
<dbReference type="InterPro" id="IPR035704">
    <property type="entry name" value="SNX8/Mvp1_PX"/>
</dbReference>
<gene>
    <name evidence="8" type="primary">SNX8</name>
    <name evidence="8" type="synonym">LOC108926729</name>
</gene>
<dbReference type="SUPFAM" id="SSF64268">
    <property type="entry name" value="PX domain"/>
    <property type="match status" value="1"/>
</dbReference>
<dbReference type="GO" id="GO:0035091">
    <property type="term" value="F:phosphatidylinositol binding"/>
    <property type="evidence" value="ECO:0007669"/>
    <property type="project" value="InterPro"/>
</dbReference>
<evidence type="ECO:0000256" key="5">
    <source>
        <dbReference type="ARBA" id="ARBA00023136"/>
    </source>
</evidence>
<dbReference type="Ensembl" id="ENSSFOT00015063341.1">
    <property type="protein sequence ID" value="ENSSFOP00015064247.1"/>
    <property type="gene ID" value="ENSSFOG00015006597.2"/>
</dbReference>
<keyword evidence="3" id="KW-0813">Transport</keyword>
<dbReference type="GeneTree" id="ENSGT00460000041594"/>
<keyword evidence="4" id="KW-0653">Protein transport</keyword>
<reference evidence="8" key="2">
    <citation type="submission" date="2025-08" db="UniProtKB">
        <authorList>
            <consortium name="Ensembl"/>
        </authorList>
    </citation>
    <scope>IDENTIFICATION</scope>
</reference>
<dbReference type="GO" id="GO:0006886">
    <property type="term" value="P:intracellular protein transport"/>
    <property type="evidence" value="ECO:0007669"/>
    <property type="project" value="TreeGrafter"/>
</dbReference>
<dbReference type="SMART" id="SM00312">
    <property type="entry name" value="PX"/>
    <property type="match status" value="1"/>
</dbReference>
<proteinExistence type="inferred from homology"/>
<dbReference type="InterPro" id="IPR036871">
    <property type="entry name" value="PX_dom_sf"/>
</dbReference>
<organism evidence="8 9">
    <name type="scientific">Scleropages formosus</name>
    <name type="common">Asian bonytongue</name>
    <name type="synonym">Osteoglossum formosum</name>
    <dbReference type="NCBI Taxonomy" id="113540"/>
    <lineage>
        <taxon>Eukaryota</taxon>
        <taxon>Metazoa</taxon>
        <taxon>Chordata</taxon>
        <taxon>Craniata</taxon>
        <taxon>Vertebrata</taxon>
        <taxon>Euteleostomi</taxon>
        <taxon>Actinopterygii</taxon>
        <taxon>Neopterygii</taxon>
        <taxon>Teleostei</taxon>
        <taxon>Osteoglossocephala</taxon>
        <taxon>Osteoglossomorpha</taxon>
        <taxon>Osteoglossiformes</taxon>
        <taxon>Osteoglossidae</taxon>
        <taxon>Scleropages</taxon>
    </lineage>
</organism>
<dbReference type="InterPro" id="IPR001683">
    <property type="entry name" value="PX_dom"/>
</dbReference>
<dbReference type="GO" id="GO:0034498">
    <property type="term" value="P:early endosome to Golgi transport"/>
    <property type="evidence" value="ECO:0007669"/>
    <property type="project" value="TreeGrafter"/>
</dbReference>
<evidence type="ECO:0000259" key="7">
    <source>
        <dbReference type="PROSITE" id="PS50195"/>
    </source>
</evidence>
<comment type="similarity">
    <text evidence="2">Belongs to the sorting nexin family.</text>
</comment>
<keyword evidence="9" id="KW-1185">Reference proteome</keyword>
<evidence type="ECO:0000256" key="2">
    <source>
        <dbReference type="ARBA" id="ARBA00010883"/>
    </source>
</evidence>
<dbReference type="InterPro" id="IPR028662">
    <property type="entry name" value="SNX8/Mvp1"/>
</dbReference>
<dbReference type="Gene3D" id="3.30.1520.10">
    <property type="entry name" value="Phox-like domain"/>
    <property type="match status" value="1"/>
</dbReference>